<name>A0AAW1TNI9_9CHLO</name>
<reference evidence="2 3" key="1">
    <citation type="journal article" date="2024" name="Nat. Commun.">
        <title>Phylogenomics reveals the evolutionary origins of lichenization in chlorophyte algae.</title>
        <authorList>
            <person name="Puginier C."/>
            <person name="Libourel C."/>
            <person name="Otte J."/>
            <person name="Skaloud P."/>
            <person name="Haon M."/>
            <person name="Grisel S."/>
            <person name="Petersen M."/>
            <person name="Berrin J.G."/>
            <person name="Delaux P.M."/>
            <person name="Dal Grande F."/>
            <person name="Keller J."/>
        </authorList>
    </citation>
    <scope>NUCLEOTIDE SEQUENCE [LARGE SCALE GENOMIC DNA]</scope>
    <source>
        <strain evidence="2 3">SAG 2523</strain>
    </source>
</reference>
<dbReference type="Pfam" id="PF01467">
    <property type="entry name" value="CTP_transf_like"/>
    <property type="match status" value="1"/>
</dbReference>
<sequence>MSRLAELSLTQLARCYDVAARYNPRLDLIPLLPSAGWSISKVAALEDLRTFLQEGSTQLYEAICAARPSALEPVTIQEVAQPDSDDVPSESNAAVTAQSDAPLRRYQHVAVGGTFDRLHAGHRILLAAAALSSLSNLYIGITSDKLLQRKQHHDLLESFDHRQDAALAFMKAVNPRIAIRSGALTDPEEPTQAATDPSMQALVVSQETIQGGHSINTYRTQHGSKPLELIVIELVGIHAATPSGKLSSTELRAMEAQKRGPA</sequence>
<protein>
    <recommendedName>
        <fullName evidence="1">Cytidyltransferase-like domain-containing protein</fullName>
    </recommendedName>
</protein>
<comment type="caution">
    <text evidence="2">The sequence shown here is derived from an EMBL/GenBank/DDBJ whole genome shotgun (WGS) entry which is preliminary data.</text>
</comment>
<dbReference type="GO" id="GO:0015937">
    <property type="term" value="P:coenzyme A biosynthetic process"/>
    <property type="evidence" value="ECO:0007669"/>
    <property type="project" value="TreeGrafter"/>
</dbReference>
<dbReference type="Proteomes" id="UP001485043">
    <property type="component" value="Unassembled WGS sequence"/>
</dbReference>
<dbReference type="PANTHER" id="PTHR10695">
    <property type="entry name" value="DEPHOSPHO-COA KINASE-RELATED"/>
    <property type="match status" value="1"/>
</dbReference>
<dbReference type="NCBIfam" id="NF001985">
    <property type="entry name" value="PRK00777.1"/>
    <property type="match status" value="1"/>
</dbReference>
<feature type="domain" description="Cytidyltransferase-like" evidence="1">
    <location>
        <begin position="111"/>
        <end position="253"/>
    </location>
</feature>
<gene>
    <name evidence="2" type="ORF">WJX84_001538</name>
</gene>
<evidence type="ECO:0000313" key="2">
    <source>
        <dbReference type="EMBL" id="KAK9868979.1"/>
    </source>
</evidence>
<accession>A0AAW1TNI9</accession>
<dbReference type="AlphaFoldDB" id="A0AAW1TNI9"/>
<keyword evidence="3" id="KW-1185">Reference proteome</keyword>
<dbReference type="GO" id="GO:0004140">
    <property type="term" value="F:dephospho-CoA kinase activity"/>
    <property type="evidence" value="ECO:0007669"/>
    <property type="project" value="TreeGrafter"/>
</dbReference>
<dbReference type="InterPro" id="IPR014729">
    <property type="entry name" value="Rossmann-like_a/b/a_fold"/>
</dbReference>
<dbReference type="EMBL" id="JALJOV010000003">
    <property type="protein sequence ID" value="KAK9868979.1"/>
    <property type="molecule type" value="Genomic_DNA"/>
</dbReference>
<dbReference type="InterPro" id="IPR004821">
    <property type="entry name" value="Cyt_trans-like"/>
</dbReference>
<organism evidence="2 3">
    <name type="scientific">Apatococcus fuscideae</name>
    <dbReference type="NCBI Taxonomy" id="2026836"/>
    <lineage>
        <taxon>Eukaryota</taxon>
        <taxon>Viridiplantae</taxon>
        <taxon>Chlorophyta</taxon>
        <taxon>core chlorophytes</taxon>
        <taxon>Trebouxiophyceae</taxon>
        <taxon>Chlorellales</taxon>
        <taxon>Chlorellaceae</taxon>
        <taxon>Apatococcus</taxon>
    </lineage>
</organism>
<dbReference type="SUPFAM" id="SSF52374">
    <property type="entry name" value="Nucleotidylyl transferase"/>
    <property type="match status" value="1"/>
</dbReference>
<dbReference type="PANTHER" id="PTHR10695:SF46">
    <property type="entry name" value="BIFUNCTIONAL COENZYME A SYNTHASE-RELATED"/>
    <property type="match status" value="1"/>
</dbReference>
<dbReference type="Gene3D" id="3.40.50.620">
    <property type="entry name" value="HUPs"/>
    <property type="match status" value="1"/>
</dbReference>
<proteinExistence type="predicted"/>
<evidence type="ECO:0000259" key="1">
    <source>
        <dbReference type="Pfam" id="PF01467"/>
    </source>
</evidence>
<evidence type="ECO:0000313" key="3">
    <source>
        <dbReference type="Proteomes" id="UP001485043"/>
    </source>
</evidence>